<keyword evidence="8" id="KW-1185">Reference proteome</keyword>
<dbReference type="GO" id="GO:0016020">
    <property type="term" value="C:membrane"/>
    <property type="evidence" value="ECO:0007669"/>
    <property type="project" value="UniProtKB-SubCell"/>
</dbReference>
<gene>
    <name evidence="7" type="ORF">QJS04_geneDACA015071</name>
</gene>
<evidence type="ECO:0000256" key="2">
    <source>
        <dbReference type="ARBA" id="ARBA00022692"/>
    </source>
</evidence>
<evidence type="ECO:0000256" key="4">
    <source>
        <dbReference type="ARBA" id="ARBA00023136"/>
    </source>
</evidence>
<evidence type="ECO:0008006" key="9">
    <source>
        <dbReference type="Google" id="ProtNLM"/>
    </source>
</evidence>
<organism evidence="7 8">
    <name type="scientific">Acorus gramineus</name>
    <name type="common">Dwarf sweet flag</name>
    <dbReference type="NCBI Taxonomy" id="55184"/>
    <lineage>
        <taxon>Eukaryota</taxon>
        <taxon>Viridiplantae</taxon>
        <taxon>Streptophyta</taxon>
        <taxon>Embryophyta</taxon>
        <taxon>Tracheophyta</taxon>
        <taxon>Spermatophyta</taxon>
        <taxon>Magnoliopsida</taxon>
        <taxon>Liliopsida</taxon>
        <taxon>Acoraceae</taxon>
        <taxon>Acorus</taxon>
    </lineage>
</organism>
<dbReference type="Pfam" id="PF04193">
    <property type="entry name" value="PQ-loop"/>
    <property type="match status" value="2"/>
</dbReference>
<keyword evidence="4 6" id="KW-0472">Membrane</keyword>
<dbReference type="Gene3D" id="1.20.1280.290">
    <property type="match status" value="2"/>
</dbReference>
<comment type="subcellular location">
    <subcellularLocation>
        <location evidence="1">Membrane</location>
        <topology evidence="1">Multi-pass membrane protein</topology>
    </subcellularLocation>
</comment>
<feature type="transmembrane region" description="Helical" evidence="6">
    <location>
        <begin position="350"/>
        <end position="368"/>
    </location>
</feature>
<feature type="transmembrane region" description="Helical" evidence="6">
    <location>
        <begin position="255"/>
        <end position="275"/>
    </location>
</feature>
<evidence type="ECO:0000256" key="3">
    <source>
        <dbReference type="ARBA" id="ARBA00022989"/>
    </source>
</evidence>
<dbReference type="InterPro" id="IPR051415">
    <property type="entry name" value="LAAT-1"/>
</dbReference>
<dbReference type="FunFam" id="1.20.1280.290:FF:000012">
    <property type="entry name" value="Vacuolar membrane PQ loop repeat protein"/>
    <property type="match status" value="1"/>
</dbReference>
<keyword evidence="2 6" id="KW-0812">Transmembrane</keyword>
<feature type="transmembrane region" description="Helical" evidence="6">
    <location>
        <begin position="67"/>
        <end position="86"/>
    </location>
</feature>
<dbReference type="AlphaFoldDB" id="A0AAV9BSE1"/>
<dbReference type="EMBL" id="JAUJYN010000001">
    <property type="protein sequence ID" value="KAK1279550.1"/>
    <property type="molecule type" value="Genomic_DNA"/>
</dbReference>
<feature type="compositionally biased region" description="Basic and acidic residues" evidence="5">
    <location>
        <begin position="152"/>
        <end position="165"/>
    </location>
</feature>
<feature type="transmembrane region" description="Helical" evidence="6">
    <location>
        <begin position="98"/>
        <end position="119"/>
    </location>
</feature>
<dbReference type="PANTHER" id="PTHR16201">
    <property type="entry name" value="SEVEN TRANSMEMBRANE PROTEIN 1-RELATED"/>
    <property type="match status" value="1"/>
</dbReference>
<evidence type="ECO:0000256" key="1">
    <source>
        <dbReference type="ARBA" id="ARBA00004141"/>
    </source>
</evidence>
<dbReference type="SMART" id="SM00679">
    <property type="entry name" value="CTNS"/>
    <property type="match status" value="2"/>
</dbReference>
<dbReference type="Proteomes" id="UP001179952">
    <property type="component" value="Unassembled WGS sequence"/>
</dbReference>
<comment type="caution">
    <text evidence="7">The sequence shown here is derived from an EMBL/GenBank/DDBJ whole genome shotgun (WGS) entry which is preliminary data.</text>
</comment>
<name>A0AAV9BSE1_ACOGR</name>
<evidence type="ECO:0000313" key="7">
    <source>
        <dbReference type="EMBL" id="KAK1279550.1"/>
    </source>
</evidence>
<proteinExistence type="predicted"/>
<protein>
    <recommendedName>
        <fullName evidence="9">PQ-loop repeat-containing protein 2</fullName>
    </recommendedName>
</protein>
<reference evidence="7" key="2">
    <citation type="submission" date="2023-06" db="EMBL/GenBank/DDBJ databases">
        <authorList>
            <person name="Ma L."/>
            <person name="Liu K.-W."/>
            <person name="Li Z."/>
            <person name="Hsiao Y.-Y."/>
            <person name="Qi Y."/>
            <person name="Fu T."/>
            <person name="Tang G."/>
            <person name="Zhang D."/>
            <person name="Sun W.-H."/>
            <person name="Liu D.-K."/>
            <person name="Li Y."/>
            <person name="Chen G.-Z."/>
            <person name="Liu X.-D."/>
            <person name="Liao X.-Y."/>
            <person name="Jiang Y.-T."/>
            <person name="Yu X."/>
            <person name="Hao Y."/>
            <person name="Huang J."/>
            <person name="Zhao X.-W."/>
            <person name="Ke S."/>
            <person name="Chen Y.-Y."/>
            <person name="Wu W.-L."/>
            <person name="Hsu J.-L."/>
            <person name="Lin Y.-F."/>
            <person name="Huang M.-D."/>
            <person name="Li C.-Y."/>
            <person name="Huang L."/>
            <person name="Wang Z.-W."/>
            <person name="Zhao X."/>
            <person name="Zhong W.-Y."/>
            <person name="Peng D.-H."/>
            <person name="Ahmad S."/>
            <person name="Lan S."/>
            <person name="Zhang J.-S."/>
            <person name="Tsai W.-C."/>
            <person name="Van De Peer Y."/>
            <person name="Liu Z.-J."/>
        </authorList>
    </citation>
    <scope>NUCLEOTIDE SEQUENCE</scope>
    <source>
        <strain evidence="7">SCP</strain>
        <tissue evidence="7">Leaves</tissue>
    </source>
</reference>
<evidence type="ECO:0000256" key="5">
    <source>
        <dbReference type="SAM" id="MobiDB-lite"/>
    </source>
</evidence>
<feature type="transmembrane region" description="Helical" evidence="6">
    <location>
        <begin position="307"/>
        <end position="329"/>
    </location>
</feature>
<dbReference type="PANTHER" id="PTHR16201:SF44">
    <property type="entry name" value="SEVEN TRANSMEMBRANE PROTEIN 1"/>
    <property type="match status" value="1"/>
</dbReference>
<dbReference type="FunFam" id="1.20.1280.290:FF:000019">
    <property type="entry name" value="PQ-loop repeat family protein / transmembrane family protein"/>
    <property type="match status" value="1"/>
</dbReference>
<reference evidence="7" key="1">
    <citation type="journal article" date="2023" name="Nat. Commun.">
        <title>Diploid and tetraploid genomes of Acorus and the evolution of monocots.</title>
        <authorList>
            <person name="Ma L."/>
            <person name="Liu K.W."/>
            <person name="Li Z."/>
            <person name="Hsiao Y.Y."/>
            <person name="Qi Y."/>
            <person name="Fu T."/>
            <person name="Tang G.D."/>
            <person name="Zhang D."/>
            <person name="Sun W.H."/>
            <person name="Liu D.K."/>
            <person name="Li Y."/>
            <person name="Chen G.Z."/>
            <person name="Liu X.D."/>
            <person name="Liao X.Y."/>
            <person name="Jiang Y.T."/>
            <person name="Yu X."/>
            <person name="Hao Y."/>
            <person name="Huang J."/>
            <person name="Zhao X.W."/>
            <person name="Ke S."/>
            <person name="Chen Y.Y."/>
            <person name="Wu W.L."/>
            <person name="Hsu J.L."/>
            <person name="Lin Y.F."/>
            <person name="Huang M.D."/>
            <person name="Li C.Y."/>
            <person name="Huang L."/>
            <person name="Wang Z.W."/>
            <person name="Zhao X."/>
            <person name="Zhong W.Y."/>
            <person name="Peng D.H."/>
            <person name="Ahmad S."/>
            <person name="Lan S."/>
            <person name="Zhang J.S."/>
            <person name="Tsai W.C."/>
            <person name="Van de Peer Y."/>
            <person name="Liu Z.J."/>
        </authorList>
    </citation>
    <scope>NUCLEOTIDE SEQUENCE</scope>
    <source>
        <strain evidence="7">SCP</strain>
    </source>
</reference>
<feature type="region of interest" description="Disordered" evidence="5">
    <location>
        <begin position="141"/>
        <end position="165"/>
    </location>
</feature>
<dbReference type="InterPro" id="IPR006603">
    <property type="entry name" value="PQ-loop_rpt"/>
</dbReference>
<feature type="transmembrane region" description="Helical" evidence="6">
    <location>
        <begin position="380"/>
        <end position="403"/>
    </location>
</feature>
<sequence>MGLHKRSLPICPSKYHCSQWARVYLKYCLCSTRDGWSLSLGLVSVVSWGVAEVPQIITNYREKSMEGLSFTFLMTWIIGDIFNLVGCLLEPATLPTQYYMALLYTVTTSILASQTIYYGHIYPRLKGNRLGLSSKDHKHRQSETLTNENLNDCDKKPISKSGEDQSIRYGANDEGCLPSSPIPVASPVLPRYGSLGRDFYYRSARSLSRSHTPTARSYLERTPPVVIQDGRSMREPLLSGIVSPQSAPHSNAKNLLSVVSMPIFFLAIFGLHLSLNRSASASSIKLARGVVIPTGRKLLQNGGGPSVGGSGSSGIGTYLGWAMAAIYMGGRLPQICLNIRRGHVEGLNPLMFIFALVGNTTYVASILVSSLNWSKLRPNLPWLVDAGGCVLLDCFIIIQFIYFHFQKSNNTESNSD</sequence>
<accession>A0AAV9BSE1</accession>
<evidence type="ECO:0000256" key="6">
    <source>
        <dbReference type="SAM" id="Phobius"/>
    </source>
</evidence>
<evidence type="ECO:0000313" key="8">
    <source>
        <dbReference type="Proteomes" id="UP001179952"/>
    </source>
</evidence>
<keyword evidence="3 6" id="KW-1133">Transmembrane helix</keyword>